<feature type="domain" description="FtsK" evidence="5">
    <location>
        <begin position="320"/>
        <end position="505"/>
    </location>
</feature>
<keyword evidence="4" id="KW-0812">Transmembrane</keyword>
<evidence type="ECO:0000256" key="2">
    <source>
        <dbReference type="ARBA" id="ARBA00022840"/>
    </source>
</evidence>
<dbReference type="AlphaFoldDB" id="A0A8J3GNH0"/>
<proteinExistence type="predicted"/>
<dbReference type="PROSITE" id="PS50901">
    <property type="entry name" value="FTSK"/>
    <property type="match status" value="1"/>
</dbReference>
<evidence type="ECO:0000259" key="5">
    <source>
        <dbReference type="PROSITE" id="PS50901"/>
    </source>
</evidence>
<dbReference type="Gene3D" id="3.40.50.300">
    <property type="entry name" value="P-loop containing nucleotide triphosphate hydrolases"/>
    <property type="match status" value="3"/>
</dbReference>
<reference evidence="6" key="2">
    <citation type="submission" date="2020-09" db="EMBL/GenBank/DDBJ databases">
        <authorList>
            <person name="Sun Q."/>
            <person name="Zhou Y."/>
        </authorList>
    </citation>
    <scope>NUCLEOTIDE SEQUENCE</scope>
    <source>
        <strain evidence="6">CGMCC 1.16548</strain>
    </source>
</reference>
<keyword evidence="7" id="KW-1185">Reference proteome</keyword>
<dbReference type="SUPFAM" id="SSF52540">
    <property type="entry name" value="P-loop containing nucleoside triphosphate hydrolases"/>
    <property type="match status" value="1"/>
</dbReference>
<evidence type="ECO:0000256" key="1">
    <source>
        <dbReference type="ARBA" id="ARBA00022741"/>
    </source>
</evidence>
<dbReference type="Pfam" id="PF01580">
    <property type="entry name" value="FtsK_SpoIIIE"/>
    <property type="match status" value="1"/>
</dbReference>
<gene>
    <name evidence="6" type="ORF">GCM10011600_05000</name>
</gene>
<feature type="binding site" evidence="3">
    <location>
        <begin position="339"/>
        <end position="346"/>
    </location>
    <ligand>
        <name>ATP</name>
        <dbReference type="ChEBI" id="CHEBI:30616"/>
    </ligand>
</feature>
<dbReference type="PANTHER" id="PTHR22683:SF1">
    <property type="entry name" value="TYPE VII SECRETION SYSTEM PROTEIN ESSC"/>
    <property type="match status" value="1"/>
</dbReference>
<dbReference type="GO" id="GO:0003677">
    <property type="term" value="F:DNA binding"/>
    <property type="evidence" value="ECO:0007669"/>
    <property type="project" value="InterPro"/>
</dbReference>
<dbReference type="InterPro" id="IPR002543">
    <property type="entry name" value="FtsK_dom"/>
</dbReference>
<evidence type="ECO:0000313" key="7">
    <source>
        <dbReference type="Proteomes" id="UP000617531"/>
    </source>
</evidence>
<protein>
    <recommendedName>
        <fullName evidence="5">FtsK domain-containing protein</fullName>
    </recommendedName>
</protein>
<keyword evidence="4" id="KW-0472">Membrane</keyword>
<accession>A0A8J3GNH0</accession>
<sequence length="903" mass="94007">MVADREAAGMIDPPVVRIPAPPVEPEPQKPGFPLVATTAPILVAAVLFAVTGSPFMLLMAVLGPVIAVATLVDGRRQRRRTARAAARRFAAALTEIAEQVNRAQEAERHRLRGFLTLDAAWVAADTRLVIAVSRGAARSGIEVSGAGGSGEPAELARLRAEAATIPGAPLLQVVEAGFTVEGPPVLAAAVARTLALRVAARRSPETTACEVPPGEDWARRLPHETSDGAPGRYRFVTGDRETLVVWGRAAVAGLPRVDAWHADAMTQAAARRAADRLADTARQSGVRPASAGLPDRVTLGDLVAGAGARPGLSAPLGVAADGVVVIDLVADGPHAVVAGTTGAGKSELLVSWVLGMADGRSPGEVSFVLVDFKGGAAFAPLEGLPHVLGTLSDLDGPLARRAIESLRAEMRRRERALADAGARAIEELPVGRLARLVVIVDEFAALVAERPELHPLFADLAARGRSLGVHLILCTQRPAGVVRDAVLANVAVRIALRVADRADSLGLIGDDAAARLPPHPRGRAVIVDGAGQRRIVQLALAARADVDRVARAASGAAPFRPWCDPLPSLVPHGALPTGHGIPFGLRDLPAEQRQPVAALEPRHGHLLVLGASGAGTTTALAAVAAGAGVAARWLPGDPVELWGVLADPGALPDDAVLLLDDLDLTLSRCAADHAPELADLVARLLRDGLARGIRVAASARRLAGPVHGLAPLFGSRLLLRCASREEHVLAGGEGDTFDPRAQPGAGIWEGAAVQVAWPEPRLRSAIEAVPPTVVVVPARGELAVVASRPRELVDRWDAARVRVRVLGEADPGDPVIDPGRTVVLGDPDAWQADWATLARARRDLPIVFSGCGVADVRAIARVREVPPPLAPGEVWLVEGGRIRRAVFAAEPDGGLGERRLQGA</sequence>
<dbReference type="InterPro" id="IPR027417">
    <property type="entry name" value="P-loop_NTPase"/>
</dbReference>
<dbReference type="GO" id="GO:0005524">
    <property type="term" value="F:ATP binding"/>
    <property type="evidence" value="ECO:0007669"/>
    <property type="project" value="UniProtKB-UniRule"/>
</dbReference>
<organism evidence="6 7">
    <name type="scientific">Pseudolysinimonas yzui</name>
    <dbReference type="NCBI Taxonomy" id="2708254"/>
    <lineage>
        <taxon>Bacteria</taxon>
        <taxon>Bacillati</taxon>
        <taxon>Actinomycetota</taxon>
        <taxon>Actinomycetes</taxon>
        <taxon>Micrococcales</taxon>
        <taxon>Microbacteriaceae</taxon>
        <taxon>Pseudolysinimonas</taxon>
    </lineage>
</organism>
<reference evidence="6" key="1">
    <citation type="journal article" date="2014" name="Int. J. Syst. Evol. Microbiol.">
        <title>Complete genome sequence of Corynebacterium casei LMG S-19264T (=DSM 44701T), isolated from a smear-ripened cheese.</title>
        <authorList>
            <consortium name="US DOE Joint Genome Institute (JGI-PGF)"/>
            <person name="Walter F."/>
            <person name="Albersmeier A."/>
            <person name="Kalinowski J."/>
            <person name="Ruckert C."/>
        </authorList>
    </citation>
    <scope>NUCLEOTIDE SEQUENCE</scope>
    <source>
        <strain evidence="6">CGMCC 1.16548</strain>
    </source>
</reference>
<comment type="caution">
    <text evidence="6">The sequence shown here is derived from an EMBL/GenBank/DDBJ whole genome shotgun (WGS) entry which is preliminary data.</text>
</comment>
<dbReference type="Proteomes" id="UP000617531">
    <property type="component" value="Unassembled WGS sequence"/>
</dbReference>
<keyword evidence="4" id="KW-1133">Transmembrane helix</keyword>
<dbReference type="EMBL" id="BNAI01000001">
    <property type="protein sequence ID" value="GHF07348.1"/>
    <property type="molecule type" value="Genomic_DNA"/>
</dbReference>
<evidence type="ECO:0000256" key="3">
    <source>
        <dbReference type="PROSITE-ProRule" id="PRU00289"/>
    </source>
</evidence>
<dbReference type="CDD" id="cd01127">
    <property type="entry name" value="TrwB_TraG_TraD_VirD4"/>
    <property type="match status" value="1"/>
</dbReference>
<dbReference type="InterPro" id="IPR050206">
    <property type="entry name" value="FtsK/SpoIIIE/SftA"/>
</dbReference>
<dbReference type="PANTHER" id="PTHR22683">
    <property type="entry name" value="SPORULATION PROTEIN RELATED"/>
    <property type="match status" value="1"/>
</dbReference>
<keyword evidence="1 3" id="KW-0547">Nucleotide-binding</keyword>
<keyword evidence="2 3" id="KW-0067">ATP-binding</keyword>
<name>A0A8J3GNH0_9MICO</name>
<evidence type="ECO:0000256" key="4">
    <source>
        <dbReference type="SAM" id="Phobius"/>
    </source>
</evidence>
<feature type="transmembrane region" description="Helical" evidence="4">
    <location>
        <begin position="55"/>
        <end position="72"/>
    </location>
</feature>
<evidence type="ECO:0000313" key="6">
    <source>
        <dbReference type="EMBL" id="GHF07348.1"/>
    </source>
</evidence>